<evidence type="ECO:0000256" key="3">
    <source>
        <dbReference type="ARBA" id="ARBA00022676"/>
    </source>
</evidence>
<dbReference type="PANTHER" id="PTHR43285:SF2">
    <property type="entry name" value="ANTHRANILATE PHOSPHORIBOSYLTRANSFERASE"/>
    <property type="match status" value="1"/>
</dbReference>
<comment type="cofactor">
    <cofactor evidence="10">
        <name>Mg(2+)</name>
        <dbReference type="ChEBI" id="CHEBI:18420"/>
    </cofactor>
    <text evidence="10">Binds 2 magnesium ions per monomer.</text>
</comment>
<dbReference type="PRINTS" id="PR00096">
    <property type="entry name" value="GATASE"/>
</dbReference>
<feature type="domain" description="Glycosyl transferase family 3" evidence="12">
    <location>
        <begin position="267"/>
        <end position="517"/>
    </location>
</feature>
<feature type="binding site" evidence="10">
    <location>
        <begin position="276"/>
        <end position="277"/>
    </location>
    <ligand>
        <name>5-phospho-alpha-D-ribose 1-diphosphate</name>
        <dbReference type="ChEBI" id="CHEBI:58017"/>
    </ligand>
</feature>
<dbReference type="EMBL" id="JAQQAL010000031">
    <property type="protein sequence ID" value="MDC7227702.1"/>
    <property type="molecule type" value="Genomic_DNA"/>
</dbReference>
<comment type="subunit">
    <text evidence="10">Homodimer.</text>
</comment>
<feature type="binding site" evidence="10">
    <location>
        <position position="281"/>
    </location>
    <ligand>
        <name>5-phospho-alpha-D-ribose 1-diphosphate</name>
        <dbReference type="ChEBI" id="CHEBI:58017"/>
    </ligand>
</feature>
<dbReference type="GO" id="GO:0005829">
    <property type="term" value="C:cytosol"/>
    <property type="evidence" value="ECO:0007669"/>
    <property type="project" value="TreeGrafter"/>
</dbReference>
<dbReference type="PRINTS" id="PR00099">
    <property type="entry name" value="CPSGATASE"/>
</dbReference>
<gene>
    <name evidence="10" type="primary">trpD</name>
    <name evidence="14" type="ORF">PQJ61_13140</name>
</gene>
<dbReference type="EC" id="2.4.2.18" evidence="10"/>
<dbReference type="InterPro" id="IPR017459">
    <property type="entry name" value="Glycosyl_Trfase_fam3_N_dom"/>
</dbReference>
<evidence type="ECO:0000313" key="15">
    <source>
        <dbReference type="Proteomes" id="UP001221217"/>
    </source>
</evidence>
<feature type="binding site" evidence="10">
    <location>
        <position position="359"/>
    </location>
    <ligand>
        <name>anthranilate</name>
        <dbReference type="ChEBI" id="CHEBI:16567"/>
        <label>2</label>
    </ligand>
</feature>
<dbReference type="GO" id="GO:0000287">
    <property type="term" value="F:magnesium ion binding"/>
    <property type="evidence" value="ECO:0007669"/>
    <property type="project" value="UniProtKB-UniRule"/>
</dbReference>
<dbReference type="Pfam" id="PF00117">
    <property type="entry name" value="GATase"/>
    <property type="match status" value="1"/>
</dbReference>
<keyword evidence="7 10" id="KW-0057">Aromatic amino acid biosynthesis</keyword>
<evidence type="ECO:0000256" key="10">
    <source>
        <dbReference type="HAMAP-Rule" id="MF_00211"/>
    </source>
</evidence>
<dbReference type="NCBIfam" id="NF011201">
    <property type="entry name" value="PRK14607.1"/>
    <property type="match status" value="1"/>
</dbReference>
<dbReference type="SUPFAM" id="SSF52418">
    <property type="entry name" value="Nucleoside phosphorylase/phosphoribosyltransferase catalytic domain"/>
    <property type="match status" value="1"/>
</dbReference>
<evidence type="ECO:0000256" key="7">
    <source>
        <dbReference type="ARBA" id="ARBA00023141"/>
    </source>
</evidence>
<feature type="binding site" evidence="10">
    <location>
        <position position="313"/>
    </location>
    <ligand>
        <name>5-phospho-alpha-D-ribose 1-diphosphate</name>
        <dbReference type="ChEBI" id="CHEBI:58017"/>
    </ligand>
</feature>
<evidence type="ECO:0000259" key="11">
    <source>
        <dbReference type="Pfam" id="PF00117"/>
    </source>
</evidence>
<dbReference type="Gene3D" id="1.20.970.10">
    <property type="entry name" value="Transferase, Pyrimidine Nucleoside Phosphorylase, Chain C"/>
    <property type="match status" value="1"/>
</dbReference>
<feature type="binding site" evidence="10">
    <location>
        <begin position="283"/>
        <end position="286"/>
    </location>
    <ligand>
        <name>5-phospho-alpha-D-ribose 1-diphosphate</name>
        <dbReference type="ChEBI" id="CHEBI:58017"/>
    </ligand>
</feature>
<dbReference type="NCBIfam" id="TIGR00566">
    <property type="entry name" value="trpG_papA"/>
    <property type="match status" value="1"/>
</dbReference>
<comment type="similarity">
    <text evidence="9">In the C-terminal section; belongs to the anthranilate phosphoribosyltransferase family.</text>
</comment>
<comment type="caution">
    <text evidence="14">The sequence shown here is derived from an EMBL/GenBank/DDBJ whole genome shotgun (WGS) entry which is preliminary data.</text>
</comment>
<dbReference type="InterPro" id="IPR017926">
    <property type="entry name" value="GATASE"/>
</dbReference>
<dbReference type="PRINTS" id="PR00097">
    <property type="entry name" value="ANTSNTHASEII"/>
</dbReference>
<evidence type="ECO:0000256" key="6">
    <source>
        <dbReference type="ARBA" id="ARBA00022962"/>
    </source>
</evidence>
<accession>A0AAJ1MKG5</accession>
<dbReference type="InterPro" id="IPR029062">
    <property type="entry name" value="Class_I_gatase-like"/>
</dbReference>
<evidence type="ECO:0000259" key="13">
    <source>
        <dbReference type="Pfam" id="PF02885"/>
    </source>
</evidence>
<dbReference type="FunFam" id="3.40.1030.10:FF:000002">
    <property type="entry name" value="Anthranilate phosphoribosyltransferase"/>
    <property type="match status" value="1"/>
</dbReference>
<feature type="binding site" evidence="10">
    <location>
        <position position="273"/>
    </location>
    <ligand>
        <name>5-phospho-alpha-D-ribose 1-diphosphate</name>
        <dbReference type="ChEBI" id="CHEBI:58017"/>
    </ligand>
</feature>
<dbReference type="HAMAP" id="MF_00211">
    <property type="entry name" value="TrpD"/>
    <property type="match status" value="1"/>
</dbReference>
<dbReference type="GO" id="GO:0000162">
    <property type="term" value="P:L-tryptophan biosynthetic process"/>
    <property type="evidence" value="ECO:0007669"/>
    <property type="project" value="UniProtKB-UniRule"/>
</dbReference>
<dbReference type="NCBIfam" id="TIGR01245">
    <property type="entry name" value="trpD"/>
    <property type="match status" value="1"/>
</dbReference>
<keyword evidence="5 10" id="KW-0822">Tryptophan biosynthesis</keyword>
<evidence type="ECO:0000256" key="4">
    <source>
        <dbReference type="ARBA" id="ARBA00022679"/>
    </source>
</evidence>
<reference evidence="14 15" key="1">
    <citation type="submission" date="2022-12" db="EMBL/GenBank/DDBJ databases">
        <title>Metagenome assembled genome from gulf of manar.</title>
        <authorList>
            <person name="Kohli P."/>
            <person name="Pk S."/>
            <person name="Venkata Ramana C."/>
            <person name="Sasikala C."/>
        </authorList>
    </citation>
    <scope>NUCLEOTIDE SEQUENCE [LARGE SCALE GENOMIC DNA]</scope>
    <source>
        <strain evidence="14">JB008</strain>
    </source>
</reference>
<evidence type="ECO:0000256" key="2">
    <source>
        <dbReference type="ARBA" id="ARBA00022605"/>
    </source>
</evidence>
<dbReference type="InterPro" id="IPR035902">
    <property type="entry name" value="Nuc_phospho_transferase"/>
</dbReference>
<evidence type="ECO:0000256" key="9">
    <source>
        <dbReference type="ARBA" id="ARBA00061188"/>
    </source>
</evidence>
<keyword evidence="10" id="KW-0479">Metal-binding</keyword>
<dbReference type="InterPro" id="IPR000312">
    <property type="entry name" value="Glycosyl_Trfase_fam3"/>
</dbReference>
<evidence type="ECO:0000256" key="8">
    <source>
        <dbReference type="ARBA" id="ARBA00052328"/>
    </source>
</evidence>
<evidence type="ECO:0000313" key="14">
    <source>
        <dbReference type="EMBL" id="MDC7227702.1"/>
    </source>
</evidence>
<dbReference type="CDD" id="cd01743">
    <property type="entry name" value="GATase1_Anthranilate_Synthase"/>
    <property type="match status" value="1"/>
</dbReference>
<sequence length="538" mass="57512">MIAIIDNYDSFTYNIFQEVSELTGEEVRVFRNDKISLEDLQKLKPAKLIISPGPGTPADAGISIAAIREFSGKVPILGVCLGHQAIAEAFGGRIVQASNIVHGKVEKMKLDGRGLFRNLDAEAEFTRYHSLAAERDSLPDCLEITAESTDGEIMGIRHKELIVEGVQFHPESIGCIDSGRIILKNFLRYKREPLDKKGMLSRLQERGHLSFDEAADFMDELTEGALSPVFMAAILTALNCKGITPEEIAGCASVLKKKKQVIKTSVSTLDTCGTGGDGKHTFNISSMSALIASACGAKVAKHGNRAVSSKSGSADFYANLGINYNLTPEQSEKLLEEEGFVFMFAPIFHGAMRHAGPVRAELGVKTIMNLLGPLVNPAESEYQIIGVYDKELCPVMARAAKMTGVKRVMVVHSEDGLDELSPAAKARVFMIDENEEESDIEFNPEDAGFSGFRTSELTGGSGAENAATALRIIEGSGPEAIKAACVLNAGAALAAAGIVDSIIEGCNAAAEAIESGAVKDKLDAVVRKSRMLGKQNAG</sequence>
<keyword evidence="2 10" id="KW-0028">Amino-acid biosynthesis</keyword>
<comment type="caution">
    <text evidence="10">Lacks conserved residue(s) required for the propagation of feature annotation.</text>
</comment>
<keyword evidence="14" id="KW-0456">Lyase</keyword>
<feature type="binding site" evidence="10">
    <location>
        <position position="419"/>
    </location>
    <ligand>
        <name>Mg(2+)</name>
        <dbReference type="ChEBI" id="CHEBI:18420"/>
        <label>1</label>
    </ligand>
</feature>
<organism evidence="14 15">
    <name type="scientific">Candidatus Thalassospirochaeta sargassi</name>
    <dbReference type="NCBI Taxonomy" id="3119039"/>
    <lineage>
        <taxon>Bacteria</taxon>
        <taxon>Pseudomonadati</taxon>
        <taxon>Spirochaetota</taxon>
        <taxon>Spirochaetia</taxon>
        <taxon>Spirochaetales</taxon>
        <taxon>Spirochaetaceae</taxon>
        <taxon>Candidatus Thalassospirochaeta</taxon>
    </lineage>
</organism>
<dbReference type="GO" id="GO:0004048">
    <property type="term" value="F:anthranilate phosphoribosyltransferase activity"/>
    <property type="evidence" value="ECO:0007669"/>
    <property type="project" value="UniProtKB-UniRule"/>
</dbReference>
<keyword evidence="3 10" id="KW-0328">Glycosyltransferase</keyword>
<dbReference type="GO" id="GO:0016829">
    <property type="term" value="F:lyase activity"/>
    <property type="evidence" value="ECO:0007669"/>
    <property type="project" value="UniProtKB-KW"/>
</dbReference>
<dbReference type="InterPro" id="IPR006221">
    <property type="entry name" value="TrpG/PapA_dom"/>
</dbReference>
<feature type="binding site" evidence="10">
    <location>
        <position position="304"/>
    </location>
    <ligand>
        <name>anthranilate</name>
        <dbReference type="ChEBI" id="CHEBI:16567"/>
        <label>1</label>
    </ligand>
</feature>
<keyword evidence="6" id="KW-0315">Glutamine amidotransferase</keyword>
<keyword evidence="4 10" id="KW-0808">Transferase</keyword>
<evidence type="ECO:0000259" key="12">
    <source>
        <dbReference type="Pfam" id="PF00591"/>
    </source>
</evidence>
<dbReference type="Gene3D" id="3.40.1030.10">
    <property type="entry name" value="Nucleoside phosphorylase/phosphoribosyltransferase catalytic domain"/>
    <property type="match status" value="1"/>
</dbReference>
<feature type="binding site" evidence="10">
    <location>
        <position position="418"/>
    </location>
    <ligand>
        <name>Mg(2+)</name>
        <dbReference type="ChEBI" id="CHEBI:18420"/>
        <label>2</label>
    </ligand>
</feature>
<proteinExistence type="inferred from homology"/>
<dbReference type="AlphaFoldDB" id="A0AAJ1MKG5"/>
<comment type="pathway">
    <text evidence="1 10">Amino-acid biosynthesis; L-tryptophan biosynthesis; L-tryptophan from chorismate: step 2/5.</text>
</comment>
<comment type="catalytic activity">
    <reaction evidence="8 10">
        <text>N-(5-phospho-beta-D-ribosyl)anthranilate + diphosphate = 5-phospho-alpha-D-ribose 1-diphosphate + anthranilate</text>
        <dbReference type="Rhea" id="RHEA:11768"/>
        <dbReference type="ChEBI" id="CHEBI:16567"/>
        <dbReference type="ChEBI" id="CHEBI:18277"/>
        <dbReference type="ChEBI" id="CHEBI:33019"/>
        <dbReference type="ChEBI" id="CHEBI:58017"/>
        <dbReference type="EC" id="2.4.2.18"/>
    </reaction>
</comment>
<dbReference type="PANTHER" id="PTHR43285">
    <property type="entry name" value="ANTHRANILATE PHOSPHORIBOSYLTRANSFERASE"/>
    <property type="match status" value="1"/>
</dbReference>
<dbReference type="InterPro" id="IPR005940">
    <property type="entry name" value="Anthranilate_Pribosyl_Tfrase"/>
</dbReference>
<feature type="binding site" evidence="10">
    <location>
        <begin position="301"/>
        <end position="309"/>
    </location>
    <ligand>
        <name>5-phospho-alpha-D-ribose 1-diphosphate</name>
        <dbReference type="ChEBI" id="CHEBI:58017"/>
    </ligand>
</feature>
<feature type="domain" description="Glycosyl transferase family 3 N-terminal" evidence="13">
    <location>
        <begin position="200"/>
        <end position="256"/>
    </location>
</feature>
<comment type="function">
    <text evidence="10">Catalyzes the transfer of the phosphoribosyl group of 5-phosphorylribose-1-pyrophosphate (PRPP) to anthranilate to yield N-(5'-phosphoribosyl)-anthranilate (PRA).</text>
</comment>
<dbReference type="FunFam" id="3.40.50.880:FF:000003">
    <property type="entry name" value="Anthranilate synthase component II"/>
    <property type="match status" value="1"/>
</dbReference>
<feature type="binding site" evidence="10">
    <location>
        <position position="419"/>
    </location>
    <ligand>
        <name>Mg(2+)</name>
        <dbReference type="ChEBI" id="CHEBI:18420"/>
        <label>2</label>
    </ligand>
</feature>
<dbReference type="SUPFAM" id="SSF47648">
    <property type="entry name" value="Nucleoside phosphorylase/phosphoribosyltransferase N-terminal domain"/>
    <property type="match status" value="1"/>
</dbReference>
<keyword evidence="10" id="KW-0460">Magnesium</keyword>
<dbReference type="Pfam" id="PF02885">
    <property type="entry name" value="Glycos_trans_3N"/>
    <property type="match status" value="1"/>
</dbReference>
<dbReference type="Proteomes" id="UP001221217">
    <property type="component" value="Unassembled WGS sequence"/>
</dbReference>
<feature type="binding site" evidence="10">
    <location>
        <position position="273"/>
    </location>
    <ligand>
        <name>anthranilate</name>
        <dbReference type="ChEBI" id="CHEBI:16567"/>
        <label>1</label>
    </ligand>
</feature>
<dbReference type="PROSITE" id="PS51273">
    <property type="entry name" value="GATASE_TYPE_1"/>
    <property type="match status" value="1"/>
</dbReference>
<comment type="similarity">
    <text evidence="10">Belongs to the anthranilate phosphoribosyltransferase family.</text>
</comment>
<name>A0AAJ1MKG5_9SPIO</name>
<dbReference type="InterPro" id="IPR036320">
    <property type="entry name" value="Glycosyl_Trfase_fam3_N_dom_sf"/>
</dbReference>
<dbReference type="Gene3D" id="3.40.50.880">
    <property type="match status" value="1"/>
</dbReference>
<feature type="domain" description="Glutamine amidotransferase" evidence="11">
    <location>
        <begin position="4"/>
        <end position="181"/>
    </location>
</feature>
<evidence type="ECO:0000256" key="1">
    <source>
        <dbReference type="ARBA" id="ARBA00004907"/>
    </source>
</evidence>
<feature type="binding site" evidence="10">
    <location>
        <position position="285"/>
    </location>
    <ligand>
        <name>Mg(2+)</name>
        <dbReference type="ChEBI" id="CHEBI:18420"/>
        <label>1</label>
    </ligand>
</feature>
<protein>
    <recommendedName>
        <fullName evidence="10">Anthranilate phosphoribosyltransferase</fullName>
        <ecNumber evidence="10">2.4.2.18</ecNumber>
    </recommendedName>
</protein>
<evidence type="ECO:0000256" key="5">
    <source>
        <dbReference type="ARBA" id="ARBA00022822"/>
    </source>
</evidence>
<dbReference type="SUPFAM" id="SSF52317">
    <property type="entry name" value="Class I glutamine amidotransferase-like"/>
    <property type="match status" value="1"/>
</dbReference>
<dbReference type="Pfam" id="PF00591">
    <property type="entry name" value="Glycos_transf_3"/>
    <property type="match status" value="1"/>
</dbReference>